<evidence type="ECO:0000256" key="2">
    <source>
        <dbReference type="ARBA" id="ARBA00022723"/>
    </source>
</evidence>
<evidence type="ECO:0000256" key="4">
    <source>
        <dbReference type="ARBA" id="ARBA00022837"/>
    </source>
</evidence>
<dbReference type="PANTHER" id="PTHR42693">
    <property type="entry name" value="ARYLSULFATASE FAMILY MEMBER"/>
    <property type="match status" value="1"/>
</dbReference>
<dbReference type="CDD" id="cd16146">
    <property type="entry name" value="ARS_like"/>
    <property type="match status" value="1"/>
</dbReference>
<feature type="domain" description="Sulfatase N-terminal" evidence="5">
    <location>
        <begin position="103"/>
        <end position="413"/>
    </location>
</feature>
<evidence type="ECO:0000259" key="5">
    <source>
        <dbReference type="Pfam" id="PF00884"/>
    </source>
</evidence>
<evidence type="ECO:0000256" key="3">
    <source>
        <dbReference type="ARBA" id="ARBA00022801"/>
    </source>
</evidence>
<dbReference type="GO" id="GO:0046872">
    <property type="term" value="F:metal ion binding"/>
    <property type="evidence" value="ECO:0007669"/>
    <property type="project" value="UniProtKB-KW"/>
</dbReference>
<dbReference type="PROSITE" id="PS00523">
    <property type="entry name" value="SULFATASE_1"/>
    <property type="match status" value="1"/>
</dbReference>
<dbReference type="OrthoDB" id="9783154at2"/>
<dbReference type="SUPFAM" id="SSF53649">
    <property type="entry name" value="Alkaline phosphatase-like"/>
    <property type="match status" value="1"/>
</dbReference>
<gene>
    <name evidence="6" type="primary">atsA_6</name>
    <name evidence="6" type="ORF">CA13_02770</name>
</gene>
<dbReference type="Proteomes" id="UP000315010">
    <property type="component" value="Unassembled WGS sequence"/>
</dbReference>
<name>A0A5C5YVL5_9BACT</name>
<evidence type="ECO:0000313" key="7">
    <source>
        <dbReference type="Proteomes" id="UP000315010"/>
    </source>
</evidence>
<comment type="caution">
    <text evidence="6">The sequence shown here is derived from an EMBL/GenBank/DDBJ whole genome shotgun (WGS) entry which is preliminary data.</text>
</comment>
<sequence>MKQPQFILFNERLQRPLTGRERLKCSGKTIRRYVNATVDVGLPTVSRLETRLHEIVTTMKNRTIHCTSWRSCFLTKGLTLMCAVFAALSSAPLAAKSPNVILPNVILIVSDDQGYGDVAAHGNPVLKTPNIDRLREQCVRFTDFHVAPMCSPTRGQLMTGIDAMKNGCTAVCEGRSMIRSELPTMADFFGNSGYATGHFGKWHLGDSYPHRPQDRGFQETLHHRAWGITSLADYWGNTYFDPVLEHNGVDKKYKGYCTDIFFGEAIKWIDQQTTEGKPFFLYLPTNTPHVPNVCAERYSKPYAGKSKGKLIPATFYGMIANLDENVGKLDSFLDQTRLRENTILIYMSDNGTQSKQAQAIFNAGMRNKKTSVYEGGHRVPLFVRWPKAGLIHGTDITELTQVQDLLPTLIELCDLKRSGKTLAAGDPNSDEPTAGALTLTDAKFDGTSLVDLLTGKAERLPDRKLVIQYRSSGQRWDPAVVLWGKWRLLKEQKGRRVVENKNPPELYHMGRDPGQTKNVAAEHPEIVRTMTEHYEQWHVEARKDFDRLRWITVGSKQANPVKLYSQDWTGDYCDNPAGLSRATARGYWNVIVDREADYEIELRRWPTESDKMLTEGWDGPDDKGPSARPIFKAKLDIANISRSVNLDAKATHASFTIQLPVGKTQLATTFLDSSGNDLCSAIYVTVRRLPKTDLLRP</sequence>
<dbReference type="Pfam" id="PF00884">
    <property type="entry name" value="Sulfatase"/>
    <property type="match status" value="1"/>
</dbReference>
<dbReference type="InterPro" id="IPR050738">
    <property type="entry name" value="Sulfatase"/>
</dbReference>
<dbReference type="InterPro" id="IPR000917">
    <property type="entry name" value="Sulfatase_N"/>
</dbReference>
<organism evidence="6 7">
    <name type="scientific">Novipirellula herctigrandis</name>
    <dbReference type="NCBI Taxonomy" id="2527986"/>
    <lineage>
        <taxon>Bacteria</taxon>
        <taxon>Pseudomonadati</taxon>
        <taxon>Planctomycetota</taxon>
        <taxon>Planctomycetia</taxon>
        <taxon>Pirellulales</taxon>
        <taxon>Pirellulaceae</taxon>
        <taxon>Novipirellula</taxon>
    </lineage>
</organism>
<dbReference type="PANTHER" id="PTHR42693:SF53">
    <property type="entry name" value="ENDO-4-O-SULFATASE"/>
    <property type="match status" value="1"/>
</dbReference>
<dbReference type="Gene3D" id="3.30.1120.10">
    <property type="match status" value="1"/>
</dbReference>
<keyword evidence="7" id="KW-1185">Reference proteome</keyword>
<evidence type="ECO:0000256" key="1">
    <source>
        <dbReference type="ARBA" id="ARBA00008779"/>
    </source>
</evidence>
<dbReference type="GO" id="GO:0004065">
    <property type="term" value="F:arylsulfatase activity"/>
    <property type="evidence" value="ECO:0007669"/>
    <property type="project" value="UniProtKB-EC"/>
</dbReference>
<dbReference type="EC" id="3.1.6.1" evidence="6"/>
<evidence type="ECO:0000313" key="6">
    <source>
        <dbReference type="EMBL" id="TWT78880.1"/>
    </source>
</evidence>
<reference evidence="6 7" key="1">
    <citation type="submission" date="2019-02" db="EMBL/GenBank/DDBJ databases">
        <title>Deep-cultivation of Planctomycetes and their phenomic and genomic characterization uncovers novel biology.</title>
        <authorList>
            <person name="Wiegand S."/>
            <person name="Jogler M."/>
            <person name="Boedeker C."/>
            <person name="Pinto D."/>
            <person name="Vollmers J."/>
            <person name="Rivas-Marin E."/>
            <person name="Kohn T."/>
            <person name="Peeters S.H."/>
            <person name="Heuer A."/>
            <person name="Rast P."/>
            <person name="Oberbeckmann S."/>
            <person name="Bunk B."/>
            <person name="Jeske O."/>
            <person name="Meyerdierks A."/>
            <person name="Storesund J.E."/>
            <person name="Kallscheuer N."/>
            <person name="Luecker S."/>
            <person name="Lage O.M."/>
            <person name="Pohl T."/>
            <person name="Merkel B.J."/>
            <person name="Hornburger P."/>
            <person name="Mueller R.-W."/>
            <person name="Bruemmer F."/>
            <person name="Labrenz M."/>
            <person name="Spormann A.M."/>
            <person name="Op Den Camp H."/>
            <person name="Overmann J."/>
            <person name="Amann R."/>
            <person name="Jetten M.S.M."/>
            <person name="Mascher T."/>
            <person name="Medema M.H."/>
            <person name="Devos D.P."/>
            <person name="Kaster A.-K."/>
            <person name="Ovreas L."/>
            <person name="Rohde M."/>
            <person name="Galperin M.Y."/>
            <person name="Jogler C."/>
        </authorList>
    </citation>
    <scope>NUCLEOTIDE SEQUENCE [LARGE SCALE GENOMIC DNA]</scope>
    <source>
        <strain evidence="6 7">CA13</strain>
    </source>
</reference>
<keyword evidence="3 6" id="KW-0378">Hydrolase</keyword>
<proteinExistence type="inferred from homology"/>
<keyword evidence="4" id="KW-0106">Calcium</keyword>
<dbReference type="InterPro" id="IPR017850">
    <property type="entry name" value="Alkaline_phosphatase_core_sf"/>
</dbReference>
<keyword evidence="2" id="KW-0479">Metal-binding</keyword>
<dbReference type="EMBL" id="SJPJ01000001">
    <property type="protein sequence ID" value="TWT78880.1"/>
    <property type="molecule type" value="Genomic_DNA"/>
</dbReference>
<dbReference type="AlphaFoldDB" id="A0A5C5YVL5"/>
<comment type="similarity">
    <text evidence="1">Belongs to the sulfatase family.</text>
</comment>
<dbReference type="InterPro" id="IPR024607">
    <property type="entry name" value="Sulfatase_CS"/>
</dbReference>
<protein>
    <submittedName>
        <fullName evidence="6">Arylsulfatase</fullName>
        <ecNumber evidence="6">3.1.6.1</ecNumber>
    </submittedName>
</protein>
<accession>A0A5C5YVL5</accession>
<dbReference type="Gene3D" id="3.40.720.10">
    <property type="entry name" value="Alkaline Phosphatase, subunit A"/>
    <property type="match status" value="1"/>
</dbReference>